<evidence type="ECO:0000313" key="3">
    <source>
        <dbReference type="WBParaSite" id="HDID_0000875701-mRNA-1"/>
    </source>
</evidence>
<dbReference type="WBParaSite" id="HDID_0000875701-mRNA-1">
    <property type="protein sequence ID" value="HDID_0000875701-mRNA-1"/>
    <property type="gene ID" value="HDID_0000875701"/>
</dbReference>
<reference evidence="1 2" key="2">
    <citation type="submission" date="2018-11" db="EMBL/GenBank/DDBJ databases">
        <authorList>
            <consortium name="Pathogen Informatics"/>
        </authorList>
    </citation>
    <scope>NUCLEOTIDE SEQUENCE [LARGE SCALE GENOMIC DNA]</scope>
</reference>
<organism evidence="3">
    <name type="scientific">Hymenolepis diminuta</name>
    <name type="common">Rat tapeworm</name>
    <dbReference type="NCBI Taxonomy" id="6216"/>
    <lineage>
        <taxon>Eukaryota</taxon>
        <taxon>Metazoa</taxon>
        <taxon>Spiralia</taxon>
        <taxon>Lophotrochozoa</taxon>
        <taxon>Platyhelminthes</taxon>
        <taxon>Cestoda</taxon>
        <taxon>Eucestoda</taxon>
        <taxon>Cyclophyllidea</taxon>
        <taxon>Hymenolepididae</taxon>
        <taxon>Hymenolepis</taxon>
    </lineage>
</organism>
<dbReference type="EMBL" id="UYSG01011138">
    <property type="protein sequence ID" value="VDL61073.1"/>
    <property type="molecule type" value="Genomic_DNA"/>
</dbReference>
<sequence>MIVQTKRSLMNNYKIVNSDAKSNCFTHFRGIRVRRDLLDIFINPLSCIRATVDRQRRFPRLIVEVSHEVLNVAVYYAYGGIEYISPEVTLGLYLLAHNLQNKALVDGCTQILCPTIEETNVSEAWSAGNAAKNEVLIGESLATFDYIENALKMCILNPGCSKVEIQRRMSVENDCNVFAFQNEFLELPAINIPDSGVLVIGGIASTQSPLRSTELLTRRSGEVEDGGGVKWQWQWQ</sequence>
<gene>
    <name evidence="1" type="ORF">HDID_LOCUS8755</name>
</gene>
<evidence type="ECO:0000313" key="1">
    <source>
        <dbReference type="EMBL" id="VDL61073.1"/>
    </source>
</evidence>
<name>A0A0R3STL3_HYMDI</name>
<accession>A0A0R3STL3</accession>
<reference evidence="3" key="1">
    <citation type="submission" date="2017-02" db="UniProtKB">
        <authorList>
            <consortium name="WormBaseParasite"/>
        </authorList>
    </citation>
    <scope>IDENTIFICATION</scope>
</reference>
<proteinExistence type="predicted"/>
<evidence type="ECO:0000313" key="2">
    <source>
        <dbReference type="Proteomes" id="UP000274504"/>
    </source>
</evidence>
<dbReference type="OrthoDB" id="6247168at2759"/>
<protein>
    <submittedName>
        <fullName evidence="3">BTB domain-containing protein</fullName>
    </submittedName>
</protein>
<dbReference type="AlphaFoldDB" id="A0A0R3STL3"/>
<dbReference type="Proteomes" id="UP000274504">
    <property type="component" value="Unassembled WGS sequence"/>
</dbReference>